<evidence type="ECO:0000313" key="1">
    <source>
        <dbReference type="EMBL" id="AJD93364.1"/>
    </source>
</evidence>
<accession>A0A0B5AZM0</accession>
<keyword evidence="1" id="KW-0614">Plasmid</keyword>
<dbReference type="HOGENOM" id="CLU_1445881_0_0_9"/>
<dbReference type="KEGG" id="jeo:JMA_40460"/>
<evidence type="ECO:0000313" key="2">
    <source>
        <dbReference type="Proteomes" id="UP000031449"/>
    </source>
</evidence>
<dbReference type="Proteomes" id="UP000031449">
    <property type="component" value="Plasmid unnamed"/>
</dbReference>
<dbReference type="AlphaFoldDB" id="A0A0B5AZM0"/>
<geneLocation type="plasmid" evidence="2"/>
<gene>
    <name evidence="1" type="ORF">JMA_40460</name>
</gene>
<organism evidence="1 2">
    <name type="scientific">Jeotgalibacillus malaysiensis</name>
    <dbReference type="NCBI Taxonomy" id="1508404"/>
    <lineage>
        <taxon>Bacteria</taxon>
        <taxon>Bacillati</taxon>
        <taxon>Bacillota</taxon>
        <taxon>Bacilli</taxon>
        <taxon>Bacillales</taxon>
        <taxon>Caryophanaceae</taxon>
        <taxon>Jeotgalibacillus</taxon>
    </lineage>
</organism>
<proteinExistence type="predicted"/>
<keyword evidence="2" id="KW-1185">Reference proteome</keyword>
<dbReference type="OrthoDB" id="3035253at2"/>
<protein>
    <submittedName>
        <fullName evidence="1">Uncharacterized protein</fullName>
    </submittedName>
</protein>
<sequence length="187" mass="21772">MKSVALEQTGIKFFDWIDSVIESFRTSITLEVTVPSAVYARTRLLCEYISEKVGVRYTVSEFIMTIYEDFLQECISKYQPKRIYEQITREYGYGQTLTIHMNEEIATVQKRPGTRTILTIEIGKRDAEKGELILEEMDEMFGQVPTLEGLLGKLWTNFIEEYKQGNNQKALNAIIRMLKKEAKEMEE</sequence>
<name>A0A0B5AZM0_9BACL</name>
<dbReference type="EMBL" id="CP009417">
    <property type="protein sequence ID" value="AJD93364.1"/>
    <property type="molecule type" value="Genomic_DNA"/>
</dbReference>
<dbReference type="BioCyc" id="JESP1508404:G14D9-13330-MONOMER"/>
<reference evidence="1 2" key="1">
    <citation type="submission" date="2014-08" db="EMBL/GenBank/DDBJ databases">
        <title>Complete genome of a marine bacteria Jeotgalibacillus malaysiensis.</title>
        <authorList>
            <person name="Yaakop A.S."/>
            <person name="Chan K.-G."/>
            <person name="Goh K.M."/>
        </authorList>
    </citation>
    <scope>NUCLEOTIDE SEQUENCE [LARGE SCALE GENOMIC DNA]</scope>
    <source>
        <strain evidence="1 2">D5</strain>
        <plasmid evidence="2">Plasmid</plasmid>
    </source>
</reference>